<dbReference type="Proteomes" id="UP000578091">
    <property type="component" value="Unassembled WGS sequence"/>
</dbReference>
<dbReference type="GO" id="GO:0009247">
    <property type="term" value="P:glycolipid biosynthetic process"/>
    <property type="evidence" value="ECO:0007669"/>
    <property type="project" value="UniProtKB-ARBA"/>
</dbReference>
<dbReference type="NCBIfam" id="NF006438">
    <property type="entry name" value="PRK08734.1"/>
    <property type="match status" value="1"/>
</dbReference>
<dbReference type="PANTHER" id="PTHR30606">
    <property type="entry name" value="LIPID A BIOSYNTHESIS LAUROYL ACYLTRANSFERASE"/>
    <property type="match status" value="1"/>
</dbReference>
<evidence type="ECO:0000256" key="4">
    <source>
        <dbReference type="ARBA" id="ARBA00022679"/>
    </source>
</evidence>
<protein>
    <submittedName>
        <fullName evidence="7">Lauroyl acyltransferase</fullName>
    </submittedName>
</protein>
<proteinExistence type="predicted"/>
<dbReference type="AlphaFoldDB" id="A0A853JHI1"/>
<reference evidence="7 8" key="1">
    <citation type="submission" date="2020-07" db="EMBL/GenBank/DDBJ databases">
        <title>Luteimonas sp. SJ-92.</title>
        <authorList>
            <person name="Huang X.-X."/>
            <person name="Xu L."/>
            <person name="Sun J.-Q."/>
        </authorList>
    </citation>
    <scope>NUCLEOTIDE SEQUENCE [LARGE SCALE GENOMIC DNA]</scope>
    <source>
        <strain evidence="7 8">SJ-92</strain>
    </source>
</reference>
<keyword evidence="8" id="KW-1185">Reference proteome</keyword>
<evidence type="ECO:0000313" key="8">
    <source>
        <dbReference type="Proteomes" id="UP000578091"/>
    </source>
</evidence>
<keyword evidence="2" id="KW-1003">Cell membrane</keyword>
<dbReference type="GO" id="GO:0005886">
    <property type="term" value="C:plasma membrane"/>
    <property type="evidence" value="ECO:0007669"/>
    <property type="project" value="UniProtKB-SubCell"/>
</dbReference>
<dbReference type="EMBL" id="JACCKA010000086">
    <property type="protein sequence ID" value="NZA27868.1"/>
    <property type="molecule type" value="Genomic_DNA"/>
</dbReference>
<dbReference type="Pfam" id="PF03279">
    <property type="entry name" value="Lip_A_acyltrans"/>
    <property type="match status" value="1"/>
</dbReference>
<dbReference type="RefSeq" id="WP_180679626.1">
    <property type="nucleotide sequence ID" value="NZ_JACCKA010000086.1"/>
</dbReference>
<keyword evidence="3" id="KW-0997">Cell inner membrane</keyword>
<dbReference type="GO" id="GO:0016746">
    <property type="term" value="F:acyltransferase activity"/>
    <property type="evidence" value="ECO:0007669"/>
    <property type="project" value="UniProtKB-KW"/>
</dbReference>
<sequence length="305" mass="33882">MTRAAAALLYALAAGFARLPWPVLYRIGDALAWLWRRLDARESFVARRNLEIAYPELLPGQREGWHREILRTTARQFLETLVFWTRPPASNLALIRQTQGVELFDAALASGRGLIVAAPHYGNWELLNQWLAWRTPISVLYRPPDAAIGEAFLRRVRAGAGANVTQVRAEGPAAVRQLLRLLKDGGVTGILPDQQPKVGDGEHVPFFGMDALTMTLLGRLAARTGATVLFAYCERIGPEPTFALRIEAAPEAIADPDPRTATTALNAAVERIARRDPAQYQWTYKRWRWRPAGSGEPNPYQKASG</sequence>
<evidence type="ECO:0000256" key="1">
    <source>
        <dbReference type="ARBA" id="ARBA00004533"/>
    </source>
</evidence>
<name>A0A853JHI1_9GAMM</name>
<dbReference type="InterPro" id="IPR004960">
    <property type="entry name" value="LipA_acyltrans"/>
</dbReference>
<organism evidence="7 8">
    <name type="scientific">Luteimonas salinisoli</name>
    <dbReference type="NCBI Taxonomy" id="2752307"/>
    <lineage>
        <taxon>Bacteria</taxon>
        <taxon>Pseudomonadati</taxon>
        <taxon>Pseudomonadota</taxon>
        <taxon>Gammaproteobacteria</taxon>
        <taxon>Lysobacterales</taxon>
        <taxon>Lysobacteraceae</taxon>
        <taxon>Luteimonas</taxon>
    </lineage>
</organism>
<keyword evidence="4 7" id="KW-0808">Transferase</keyword>
<gene>
    <name evidence="7" type="ORF">H0E84_15930</name>
</gene>
<keyword evidence="6 7" id="KW-0012">Acyltransferase</keyword>
<evidence type="ECO:0000256" key="3">
    <source>
        <dbReference type="ARBA" id="ARBA00022519"/>
    </source>
</evidence>
<accession>A0A853JHI1</accession>
<comment type="subcellular location">
    <subcellularLocation>
        <location evidence="1">Cell inner membrane</location>
    </subcellularLocation>
</comment>
<evidence type="ECO:0000256" key="6">
    <source>
        <dbReference type="ARBA" id="ARBA00023315"/>
    </source>
</evidence>
<dbReference type="CDD" id="cd07984">
    <property type="entry name" value="LPLAT_LABLAT-like"/>
    <property type="match status" value="1"/>
</dbReference>
<dbReference type="PIRSF" id="PIRSF026649">
    <property type="entry name" value="MsbB"/>
    <property type="match status" value="1"/>
</dbReference>
<evidence type="ECO:0000256" key="5">
    <source>
        <dbReference type="ARBA" id="ARBA00023136"/>
    </source>
</evidence>
<keyword evidence="5" id="KW-0472">Membrane</keyword>
<evidence type="ECO:0000313" key="7">
    <source>
        <dbReference type="EMBL" id="NZA27868.1"/>
    </source>
</evidence>
<dbReference type="PANTHER" id="PTHR30606:SF10">
    <property type="entry name" value="PHOSPHATIDYLINOSITOL MANNOSIDE ACYLTRANSFERASE"/>
    <property type="match status" value="1"/>
</dbReference>
<comment type="caution">
    <text evidence="7">The sequence shown here is derived from an EMBL/GenBank/DDBJ whole genome shotgun (WGS) entry which is preliminary data.</text>
</comment>
<evidence type="ECO:0000256" key="2">
    <source>
        <dbReference type="ARBA" id="ARBA00022475"/>
    </source>
</evidence>